<comment type="similarity">
    <text evidence="1">Belongs to the SorC transcriptional regulatory family.</text>
</comment>
<accession>A0A366FQL4</accession>
<dbReference type="PANTHER" id="PTHR34294">
    <property type="entry name" value="TRANSCRIPTIONAL REGULATOR-RELATED"/>
    <property type="match status" value="1"/>
</dbReference>
<evidence type="ECO:0000313" key="7">
    <source>
        <dbReference type="Proteomes" id="UP000253529"/>
    </source>
</evidence>
<dbReference type="InterPro" id="IPR051054">
    <property type="entry name" value="SorC_transcr_regulators"/>
</dbReference>
<evidence type="ECO:0000256" key="1">
    <source>
        <dbReference type="ARBA" id="ARBA00010466"/>
    </source>
</evidence>
<evidence type="ECO:0000259" key="5">
    <source>
        <dbReference type="Pfam" id="PF04198"/>
    </source>
</evidence>
<evidence type="ECO:0000256" key="2">
    <source>
        <dbReference type="ARBA" id="ARBA00023015"/>
    </source>
</evidence>
<dbReference type="RefSeq" id="WP_113888137.1">
    <property type="nucleotide sequence ID" value="NZ_QNRK01000004.1"/>
</dbReference>
<dbReference type="SUPFAM" id="SSF100950">
    <property type="entry name" value="NagB/RpiA/CoA transferase-like"/>
    <property type="match status" value="1"/>
</dbReference>
<keyword evidence="7" id="KW-1185">Reference proteome</keyword>
<dbReference type="GO" id="GO:0003677">
    <property type="term" value="F:DNA binding"/>
    <property type="evidence" value="ECO:0007669"/>
    <property type="project" value="UniProtKB-KW"/>
</dbReference>
<dbReference type="OrthoDB" id="7355674at2"/>
<keyword evidence="3" id="KW-0238">DNA-binding</keyword>
<dbReference type="AlphaFoldDB" id="A0A366FQL4"/>
<sequence length="324" mass="34621">MKADHHPFESRGPRRSERLRQRAAWMYFVEEMTQSAIADALGVGRVTVVRMLAEAKALGEVRIALARGHAELGGLEAALCTTFGLEEALVAPLSSCDADATAPIGAVLGEFVSSMLRNDMKIGLGWGRTLNRSLEHLRERSLRGLNVVSLVGGVTHFAHDNPAEFPSAFARAFNADCYLIPSPAIVDSPATKTALIERCGLRGVYDFANALDAIVVSVGSLGPEATIARFELIGEADRKAMSELGGVGELLCNVYDLEGRIVDHPLSHQVMSVPMEAVRAAPIRVLAAGGSHKLAAIEGAIKLVRPTALVTDEVTARRLTKIPV</sequence>
<evidence type="ECO:0000256" key="3">
    <source>
        <dbReference type="ARBA" id="ARBA00023125"/>
    </source>
</evidence>
<reference evidence="6 7" key="1">
    <citation type="submission" date="2018-06" db="EMBL/GenBank/DDBJ databases">
        <title>Genomic Encyclopedia of Type Strains, Phase IV (KMG-IV): sequencing the most valuable type-strain genomes for metagenomic binning, comparative biology and taxonomic classification.</title>
        <authorList>
            <person name="Goeker M."/>
        </authorList>
    </citation>
    <scope>NUCLEOTIDE SEQUENCE [LARGE SCALE GENOMIC DNA]</scope>
    <source>
        <strain evidence="6 7">DSM 24875</strain>
    </source>
</reference>
<comment type="caution">
    <text evidence="6">The sequence shown here is derived from an EMBL/GenBank/DDBJ whole genome shotgun (WGS) entry which is preliminary data.</text>
</comment>
<dbReference type="Pfam" id="PF04198">
    <property type="entry name" value="Sugar-bind"/>
    <property type="match status" value="1"/>
</dbReference>
<dbReference type="GO" id="GO:0030246">
    <property type="term" value="F:carbohydrate binding"/>
    <property type="evidence" value="ECO:0007669"/>
    <property type="project" value="InterPro"/>
</dbReference>
<organism evidence="6 7">
    <name type="scientific">Roseiarcus fermentans</name>
    <dbReference type="NCBI Taxonomy" id="1473586"/>
    <lineage>
        <taxon>Bacteria</taxon>
        <taxon>Pseudomonadati</taxon>
        <taxon>Pseudomonadota</taxon>
        <taxon>Alphaproteobacteria</taxon>
        <taxon>Hyphomicrobiales</taxon>
        <taxon>Roseiarcaceae</taxon>
        <taxon>Roseiarcus</taxon>
    </lineage>
</organism>
<dbReference type="PANTHER" id="PTHR34294:SF1">
    <property type="entry name" value="TRANSCRIPTIONAL REGULATOR LSRR"/>
    <property type="match status" value="1"/>
</dbReference>
<dbReference type="InterPro" id="IPR007324">
    <property type="entry name" value="Sugar-bd_dom_put"/>
</dbReference>
<dbReference type="InterPro" id="IPR036388">
    <property type="entry name" value="WH-like_DNA-bd_sf"/>
</dbReference>
<dbReference type="Gene3D" id="1.10.10.10">
    <property type="entry name" value="Winged helix-like DNA-binding domain superfamily/Winged helix DNA-binding domain"/>
    <property type="match status" value="1"/>
</dbReference>
<feature type="domain" description="Sugar-binding" evidence="5">
    <location>
        <begin position="75"/>
        <end position="319"/>
    </location>
</feature>
<dbReference type="InterPro" id="IPR037171">
    <property type="entry name" value="NagB/RpiA_transferase-like"/>
</dbReference>
<keyword evidence="2" id="KW-0805">Transcription regulation</keyword>
<dbReference type="Gene3D" id="3.40.50.1360">
    <property type="match status" value="1"/>
</dbReference>
<gene>
    <name evidence="6" type="ORF">DFR50_104188</name>
</gene>
<name>A0A366FQL4_9HYPH</name>
<dbReference type="Proteomes" id="UP000253529">
    <property type="component" value="Unassembled WGS sequence"/>
</dbReference>
<proteinExistence type="inferred from homology"/>
<evidence type="ECO:0000256" key="4">
    <source>
        <dbReference type="ARBA" id="ARBA00023163"/>
    </source>
</evidence>
<evidence type="ECO:0000313" key="6">
    <source>
        <dbReference type="EMBL" id="RBP16908.1"/>
    </source>
</evidence>
<protein>
    <submittedName>
        <fullName evidence="6">Transcriptional regulator</fullName>
    </submittedName>
</protein>
<keyword evidence="4" id="KW-0804">Transcription</keyword>
<dbReference type="EMBL" id="QNRK01000004">
    <property type="protein sequence ID" value="RBP16908.1"/>
    <property type="molecule type" value="Genomic_DNA"/>
</dbReference>